<evidence type="ECO:0000313" key="11">
    <source>
        <dbReference type="Proteomes" id="UP000229782"/>
    </source>
</evidence>
<evidence type="ECO:0000256" key="3">
    <source>
        <dbReference type="ARBA" id="ARBA00022679"/>
    </source>
</evidence>
<dbReference type="SUPFAM" id="SSF53448">
    <property type="entry name" value="Nucleotide-diphospho-sugar transferases"/>
    <property type="match status" value="1"/>
</dbReference>
<dbReference type="EMBL" id="PCWM01000073">
    <property type="protein sequence ID" value="PIR02931.1"/>
    <property type="molecule type" value="Genomic_DNA"/>
</dbReference>
<organism evidence="10 11">
    <name type="scientific">Candidatus Magasanikbacteria bacterium CG11_big_fil_rev_8_21_14_0_20_43_7</name>
    <dbReference type="NCBI Taxonomy" id="1974654"/>
    <lineage>
        <taxon>Bacteria</taxon>
        <taxon>Candidatus Magasanikiibacteriota</taxon>
    </lineage>
</organism>
<feature type="domain" description="MobA-like NTP transferase" evidence="9">
    <location>
        <begin position="8"/>
        <end position="133"/>
    </location>
</feature>
<dbReference type="PANTHER" id="PTHR43584">
    <property type="entry name" value="NUCLEOTIDYL TRANSFERASE"/>
    <property type="match status" value="1"/>
</dbReference>
<evidence type="ECO:0000313" key="10">
    <source>
        <dbReference type="EMBL" id="PIR02931.1"/>
    </source>
</evidence>
<dbReference type="InterPro" id="IPR050065">
    <property type="entry name" value="GlmU-like"/>
</dbReference>
<dbReference type="Proteomes" id="UP000229782">
    <property type="component" value="Unassembled WGS sequence"/>
</dbReference>
<comment type="caution">
    <text evidence="10">The sequence shown here is derived from an EMBL/GenBank/DDBJ whole genome shotgun (WGS) entry which is preliminary data.</text>
</comment>
<comment type="catalytic activity">
    <reaction evidence="6">
        <text>alpha-D-glucosamine 1-phosphate + acetyl-CoA = N-acetyl-alpha-D-glucosamine 1-phosphate + CoA + H(+)</text>
        <dbReference type="Rhea" id="RHEA:13725"/>
        <dbReference type="ChEBI" id="CHEBI:15378"/>
        <dbReference type="ChEBI" id="CHEBI:57287"/>
        <dbReference type="ChEBI" id="CHEBI:57288"/>
        <dbReference type="ChEBI" id="CHEBI:57776"/>
        <dbReference type="ChEBI" id="CHEBI:58516"/>
        <dbReference type="EC" id="2.3.1.157"/>
    </reaction>
</comment>
<comment type="similarity">
    <text evidence="1">In the C-terminal section; belongs to the transferase hexapeptide repeat family.</text>
</comment>
<gene>
    <name evidence="10" type="ORF">COV60_03045</name>
</gene>
<dbReference type="AlphaFoldDB" id="A0A2H0N227"/>
<protein>
    <recommendedName>
        <fullName evidence="9">MobA-like NTP transferase domain-containing protein</fullName>
    </recommendedName>
</protein>
<evidence type="ECO:0000256" key="8">
    <source>
        <dbReference type="ARBA" id="ARBA00049628"/>
    </source>
</evidence>
<evidence type="ECO:0000256" key="6">
    <source>
        <dbReference type="ARBA" id="ARBA00048247"/>
    </source>
</evidence>
<evidence type="ECO:0000256" key="7">
    <source>
        <dbReference type="ARBA" id="ARBA00048493"/>
    </source>
</evidence>
<sequence>MIDNTVGVVILAAGHGTRMKSEIPKVMHELNGKPLVGHVVDNAIASGITQKPVVVVSSAGTLVRAYFGDRVEYAVQEKQLGTGHATAAATKVVSKDAEHIVVLYGDMPMLRPESIQRLVHRHIERDNTVTVMTVTVPSFEAPYTPFFGFGRIVRNQRTGHIEQIVEKKDCTDVQLEIKELNTSFFSFKADWLWSHITKLQNTNAQQEYYLVDLLKLAIDEGQRVSAVATDPHEAMGINSPEDFQVAEQAMSLRND</sequence>
<name>A0A2H0N227_9BACT</name>
<dbReference type="Gene3D" id="3.90.550.10">
    <property type="entry name" value="Spore Coat Polysaccharide Biosynthesis Protein SpsA, Chain A"/>
    <property type="match status" value="1"/>
</dbReference>
<reference evidence="10 11" key="1">
    <citation type="submission" date="2017-09" db="EMBL/GenBank/DDBJ databases">
        <title>Depth-based differentiation of microbial function through sediment-hosted aquifers and enrichment of novel symbionts in the deep terrestrial subsurface.</title>
        <authorList>
            <person name="Probst A.J."/>
            <person name="Ladd B."/>
            <person name="Jarett J.K."/>
            <person name="Geller-Mcgrath D.E."/>
            <person name="Sieber C.M."/>
            <person name="Emerson J.B."/>
            <person name="Anantharaman K."/>
            <person name="Thomas B.C."/>
            <person name="Malmstrom R."/>
            <person name="Stieglmeier M."/>
            <person name="Klingl A."/>
            <person name="Woyke T."/>
            <person name="Ryan C.M."/>
            <person name="Banfield J.F."/>
        </authorList>
    </citation>
    <scope>NUCLEOTIDE SEQUENCE [LARGE SCALE GENOMIC DNA]</scope>
    <source>
        <strain evidence="10">CG11_big_fil_rev_8_21_14_0_20_43_7</strain>
    </source>
</reference>
<comment type="catalytic activity">
    <reaction evidence="7">
        <text>N-acetyl-alpha-D-glucosamine 1-phosphate + UTP + H(+) = UDP-N-acetyl-alpha-D-glucosamine + diphosphate</text>
        <dbReference type="Rhea" id="RHEA:13509"/>
        <dbReference type="ChEBI" id="CHEBI:15378"/>
        <dbReference type="ChEBI" id="CHEBI:33019"/>
        <dbReference type="ChEBI" id="CHEBI:46398"/>
        <dbReference type="ChEBI" id="CHEBI:57705"/>
        <dbReference type="ChEBI" id="CHEBI:57776"/>
        <dbReference type="EC" id="2.7.7.23"/>
    </reaction>
</comment>
<dbReference type="InterPro" id="IPR029044">
    <property type="entry name" value="Nucleotide-diphossugar_trans"/>
</dbReference>
<dbReference type="GO" id="GO:0019134">
    <property type="term" value="F:glucosamine-1-phosphate N-acetyltransferase activity"/>
    <property type="evidence" value="ECO:0007669"/>
    <property type="project" value="UniProtKB-EC"/>
</dbReference>
<evidence type="ECO:0000259" key="9">
    <source>
        <dbReference type="Pfam" id="PF12804"/>
    </source>
</evidence>
<dbReference type="Pfam" id="PF12804">
    <property type="entry name" value="NTP_transf_3"/>
    <property type="match status" value="1"/>
</dbReference>
<evidence type="ECO:0000256" key="2">
    <source>
        <dbReference type="ARBA" id="ARBA00007947"/>
    </source>
</evidence>
<keyword evidence="3" id="KW-0808">Transferase</keyword>
<dbReference type="PANTHER" id="PTHR43584:SF3">
    <property type="entry name" value="BIFUNCTIONAL PROTEIN GLMU"/>
    <property type="match status" value="1"/>
</dbReference>
<dbReference type="InterPro" id="IPR025877">
    <property type="entry name" value="MobA-like_NTP_Trfase"/>
</dbReference>
<comment type="function">
    <text evidence="8">Catalyzes the last two sequential reactions in the de novo biosynthetic pathway for UDP-N-acetylglucosamine (UDP-GlcNAc). The C-terminal domain catalyzes the transfer of acetyl group from acetyl coenzyme A to glucosamine-1-phosphate (GlcN-1-P) to produce N-acetylglucosamine-1-phosphate (GlcNAc-1-P), which is converted into UDP-GlcNAc by the transfer of uridine 5-monophosphate (from uridine 5-triphosphate), a reaction catalyzed by the N-terminal domain.</text>
</comment>
<comment type="similarity">
    <text evidence="2">In the N-terminal section; belongs to the N-acetylglucosamine-1-phosphate uridyltransferase family.</text>
</comment>
<accession>A0A2H0N227</accession>
<evidence type="ECO:0000256" key="1">
    <source>
        <dbReference type="ARBA" id="ARBA00007707"/>
    </source>
</evidence>
<evidence type="ECO:0000256" key="4">
    <source>
        <dbReference type="ARBA" id="ARBA00022695"/>
    </source>
</evidence>
<proteinExistence type="inferred from homology"/>
<dbReference type="GO" id="GO:0003977">
    <property type="term" value="F:UDP-N-acetylglucosamine diphosphorylase activity"/>
    <property type="evidence" value="ECO:0007669"/>
    <property type="project" value="UniProtKB-EC"/>
</dbReference>
<keyword evidence="5" id="KW-0012">Acyltransferase</keyword>
<evidence type="ECO:0000256" key="5">
    <source>
        <dbReference type="ARBA" id="ARBA00023315"/>
    </source>
</evidence>
<dbReference type="CDD" id="cd02540">
    <property type="entry name" value="GT2_GlmU_N_bac"/>
    <property type="match status" value="1"/>
</dbReference>
<keyword evidence="4" id="KW-0548">Nucleotidyltransferase</keyword>